<dbReference type="InterPro" id="IPR011933">
    <property type="entry name" value="Double_TM_dom"/>
</dbReference>
<evidence type="ECO:0000259" key="2">
    <source>
        <dbReference type="Pfam" id="PF07584"/>
    </source>
</evidence>
<dbReference type="Gene3D" id="3.40.50.880">
    <property type="match status" value="1"/>
</dbReference>
<dbReference type="InterPro" id="IPR024163">
    <property type="entry name" value="Aerotolerance_reg_N"/>
</dbReference>
<evidence type="ECO:0000313" key="4">
    <source>
        <dbReference type="Proteomes" id="UP001163821"/>
    </source>
</evidence>
<evidence type="ECO:0000313" key="3">
    <source>
        <dbReference type="EMBL" id="MCW0482159.1"/>
    </source>
</evidence>
<dbReference type="PANTHER" id="PTHR37464">
    <property type="entry name" value="BLL2463 PROTEIN"/>
    <property type="match status" value="1"/>
</dbReference>
<dbReference type="Gene3D" id="3.40.50.410">
    <property type="entry name" value="von Willebrand factor, type A domain"/>
    <property type="match status" value="1"/>
</dbReference>
<keyword evidence="1" id="KW-1133">Transmembrane helix</keyword>
<dbReference type="SUPFAM" id="SSF52317">
    <property type="entry name" value="Class I glutamine amidotransferase-like"/>
    <property type="match status" value="1"/>
</dbReference>
<proteinExistence type="predicted"/>
<dbReference type="PANTHER" id="PTHR37464:SF1">
    <property type="entry name" value="BLL2463 PROTEIN"/>
    <property type="match status" value="1"/>
</dbReference>
<dbReference type="EMBL" id="JAPAAF010000005">
    <property type="protein sequence ID" value="MCW0482159.1"/>
    <property type="molecule type" value="Genomic_DNA"/>
</dbReference>
<organism evidence="3 4">
    <name type="scientific">Gaoshiqia sediminis</name>
    <dbReference type="NCBI Taxonomy" id="2986998"/>
    <lineage>
        <taxon>Bacteria</taxon>
        <taxon>Pseudomonadati</taxon>
        <taxon>Bacteroidota</taxon>
        <taxon>Bacteroidia</taxon>
        <taxon>Marinilabiliales</taxon>
        <taxon>Prolixibacteraceae</taxon>
        <taxon>Gaoshiqia</taxon>
    </lineage>
</organism>
<dbReference type="AlphaFoldDB" id="A0AA41Y2B3"/>
<dbReference type="RefSeq" id="WP_282590765.1">
    <property type="nucleotide sequence ID" value="NZ_JAPAAF010000005.1"/>
</dbReference>
<keyword evidence="4" id="KW-1185">Reference proteome</keyword>
<dbReference type="Pfam" id="PF07584">
    <property type="entry name" value="BatA"/>
    <property type="match status" value="1"/>
</dbReference>
<feature type="domain" description="Aerotolerance regulator N-terminal" evidence="2">
    <location>
        <begin position="1"/>
        <end position="76"/>
    </location>
</feature>
<feature type="transmembrane region" description="Helical" evidence="1">
    <location>
        <begin position="661"/>
        <end position="683"/>
    </location>
</feature>
<protein>
    <submittedName>
        <fullName evidence="3">BatA domain-containing protein</fullName>
    </submittedName>
</protein>
<keyword evidence="1" id="KW-0812">Transmembrane</keyword>
<feature type="transmembrane region" description="Helical" evidence="1">
    <location>
        <begin position="56"/>
        <end position="78"/>
    </location>
</feature>
<name>A0AA41Y2B3_9BACT</name>
<dbReference type="InterPro" id="IPR029062">
    <property type="entry name" value="Class_I_gatase-like"/>
</dbReference>
<dbReference type="NCBIfam" id="TIGR02226">
    <property type="entry name" value="two_anch"/>
    <property type="match status" value="1"/>
</dbReference>
<keyword evidence="1" id="KW-0472">Membrane</keyword>
<dbReference type="Proteomes" id="UP001163821">
    <property type="component" value="Unassembled WGS sequence"/>
</dbReference>
<comment type="caution">
    <text evidence="3">The sequence shown here is derived from an EMBL/GenBank/DDBJ whole genome shotgun (WGS) entry which is preliminary data.</text>
</comment>
<dbReference type="InterPro" id="IPR036465">
    <property type="entry name" value="vWFA_dom_sf"/>
</dbReference>
<accession>A0AA41Y2B3</accession>
<evidence type="ECO:0000256" key="1">
    <source>
        <dbReference type="SAM" id="Phobius"/>
    </source>
</evidence>
<sequence length="684" mass="77949">MRFIDPLFLYALLLVLLPILIHIFQFKRYKTVYFSQVGFLKAIRQESKKKNDVKQLLILLSRILAIIFLVLAFSQPYIPVSQKERKTARQLVGVYIDNSFSMKRMAENGSLLELAKNKAVEIVNNYGPGTDFMLLTNQDDIRLQQVLTREQFIAQVAKTDESPVSLPLSRAMRLLENRMDKTSGSSGKSVYLLSDFQQFSSDFDQLAPDSNLNVLLVPFEAPADNNLMIDSCWFETPGRRPNQAENLHVRVKNLSGQTVQNLPVRLMLNDSLKAVNTLTIGPNETAEFQLNYRNNRQGTHLGKVGIDDYPVVFDNTCYFSYQVEPKVNVLAVSPSGQVAVRYLEKLFRDDENMLFEHVEDKKIQLSQINRYQCIFLLNLDELPGGLTAALLDFVRQGGTLCIFPGNDADLPAYNQLFSELASGSIGRKDTSSQRMAEINYKHLLFREVFLHEKEKPELPFLKVTYRLQTGTNSPETRIITTNSGNPALAEYPYGLGRLYQFSFPLDQAVTDFYKQALFVPVLYNMALNSSEPQVIQYPLGGYQAIELRKKAEFLPSNLITITRAESGDESQLPVLNDRGDYFTINPTPFANDAGFYRLSNASETFMTLAFNYNRKESLSPFYAVAELVKLTGHWQNTPQVIDSKLPDFQQRIKEANKGTELWKYFILLALLFVLTEAAIIRFWK</sequence>
<feature type="transmembrane region" description="Helical" evidence="1">
    <location>
        <begin position="6"/>
        <end position="24"/>
    </location>
</feature>
<gene>
    <name evidence="3" type="ORF">N2K84_05415</name>
</gene>
<reference evidence="3" key="1">
    <citation type="submission" date="2022-10" db="EMBL/GenBank/DDBJ databases">
        <title>Gaoshiqiia sediminis gen. nov., sp. nov., isolated from coastal sediment.</title>
        <authorList>
            <person name="Yu W.X."/>
            <person name="Mu D.S."/>
            <person name="Du J.Z."/>
            <person name="Liang Y.Q."/>
        </authorList>
    </citation>
    <scope>NUCLEOTIDE SEQUENCE</scope>
    <source>
        <strain evidence="3">A06</strain>
    </source>
</reference>